<feature type="compositionally biased region" description="Basic residues" evidence="1">
    <location>
        <begin position="113"/>
        <end position="122"/>
    </location>
</feature>
<reference evidence="2 3" key="1">
    <citation type="submission" date="2020-11" db="EMBL/GenBank/DDBJ databases">
        <title>Sequencing the genomes of 1000 actinobacteria strains.</title>
        <authorList>
            <person name="Klenk H.-P."/>
        </authorList>
    </citation>
    <scope>NUCLEOTIDE SEQUENCE [LARGE SCALE GENOMIC DNA]</scope>
    <source>
        <strain evidence="2 3">DSM 101695</strain>
    </source>
</reference>
<dbReference type="Proteomes" id="UP000631791">
    <property type="component" value="Unassembled WGS sequence"/>
</dbReference>
<evidence type="ECO:0000313" key="3">
    <source>
        <dbReference type="Proteomes" id="UP000631791"/>
    </source>
</evidence>
<feature type="compositionally biased region" description="Basic and acidic residues" evidence="1">
    <location>
        <begin position="85"/>
        <end position="95"/>
    </location>
</feature>
<proteinExistence type="predicted"/>
<protein>
    <submittedName>
        <fullName evidence="2">Uncharacterized protein</fullName>
    </submittedName>
</protein>
<feature type="region of interest" description="Disordered" evidence="1">
    <location>
        <begin position="73"/>
        <end position="122"/>
    </location>
</feature>
<name>A0ABS0KAC7_9ACTN</name>
<gene>
    <name evidence="2" type="ORF">IW249_005939</name>
</gene>
<feature type="compositionally biased region" description="Low complexity" evidence="1">
    <location>
        <begin position="1"/>
        <end position="23"/>
    </location>
</feature>
<evidence type="ECO:0000256" key="1">
    <source>
        <dbReference type="SAM" id="MobiDB-lite"/>
    </source>
</evidence>
<organism evidence="2 3">
    <name type="scientific">Micromonospora vinacea</name>
    <dbReference type="NCBI Taxonomy" id="709878"/>
    <lineage>
        <taxon>Bacteria</taxon>
        <taxon>Bacillati</taxon>
        <taxon>Actinomycetota</taxon>
        <taxon>Actinomycetes</taxon>
        <taxon>Micromonosporales</taxon>
        <taxon>Micromonosporaceae</taxon>
        <taxon>Micromonospora</taxon>
    </lineage>
</organism>
<comment type="caution">
    <text evidence="2">The sequence shown here is derived from an EMBL/GenBank/DDBJ whole genome shotgun (WGS) entry which is preliminary data.</text>
</comment>
<keyword evidence="3" id="KW-1185">Reference proteome</keyword>
<dbReference type="EMBL" id="JADOTY010000001">
    <property type="protein sequence ID" value="MBG6105525.1"/>
    <property type="molecule type" value="Genomic_DNA"/>
</dbReference>
<sequence length="122" mass="12401">MSAWAGSAPRAAPSATAPSATGGRLCLSRIRRRPSAAGSPALPGPAHRSGVAGRAVAPRTVLLPPCAVLAPADRGLHLPSISRPSDVDRGRERTRPGQTRASLGVGAGSSGRSRSRRIGVDR</sequence>
<feature type="region of interest" description="Disordered" evidence="1">
    <location>
        <begin position="1"/>
        <end position="54"/>
    </location>
</feature>
<accession>A0ABS0KAC7</accession>
<feature type="compositionally biased region" description="Low complexity" evidence="1">
    <location>
        <begin position="35"/>
        <end position="46"/>
    </location>
</feature>
<evidence type="ECO:0000313" key="2">
    <source>
        <dbReference type="EMBL" id="MBG6105525.1"/>
    </source>
</evidence>